<feature type="compositionally biased region" description="Basic and acidic residues" evidence="1">
    <location>
        <begin position="477"/>
        <end position="487"/>
    </location>
</feature>
<dbReference type="InterPro" id="IPR016712">
    <property type="entry name" value="Rbsml_bS1m-like"/>
</dbReference>
<feature type="compositionally biased region" description="Polar residues" evidence="1">
    <location>
        <begin position="464"/>
        <end position="476"/>
    </location>
</feature>
<organism evidence="2 3">
    <name type="scientific">Gnomoniopsis smithogilvyi</name>
    <dbReference type="NCBI Taxonomy" id="1191159"/>
    <lineage>
        <taxon>Eukaryota</taxon>
        <taxon>Fungi</taxon>
        <taxon>Dikarya</taxon>
        <taxon>Ascomycota</taxon>
        <taxon>Pezizomycotina</taxon>
        <taxon>Sordariomycetes</taxon>
        <taxon>Sordariomycetidae</taxon>
        <taxon>Diaporthales</taxon>
        <taxon>Gnomoniaceae</taxon>
        <taxon>Gnomoniopsis</taxon>
    </lineage>
</organism>
<comment type="caution">
    <text evidence="2">The sequence shown here is derived from an EMBL/GenBank/DDBJ whole genome shotgun (WGS) entry which is preliminary data.</text>
</comment>
<dbReference type="GO" id="GO:0005763">
    <property type="term" value="C:mitochondrial small ribosomal subunit"/>
    <property type="evidence" value="ECO:0007669"/>
    <property type="project" value="TreeGrafter"/>
</dbReference>
<evidence type="ECO:0000313" key="2">
    <source>
        <dbReference type="EMBL" id="KAJ4390811.1"/>
    </source>
</evidence>
<dbReference type="PANTHER" id="PTHR28058">
    <property type="entry name" value="37S RIBOSOMAL PROTEIN MRP51, MITOCHONDRIAL"/>
    <property type="match status" value="1"/>
</dbReference>
<name>A0A9W8YSJ1_9PEZI</name>
<dbReference type="PANTHER" id="PTHR28058:SF1">
    <property type="entry name" value="SMALL RIBOSOMAL SUBUNIT PROTEIN BS1M"/>
    <property type="match status" value="1"/>
</dbReference>
<proteinExistence type="predicted"/>
<dbReference type="Proteomes" id="UP001140453">
    <property type="component" value="Unassembled WGS sequence"/>
</dbReference>
<accession>A0A9W8YSJ1</accession>
<dbReference type="GO" id="GO:0070124">
    <property type="term" value="P:mitochondrial translational initiation"/>
    <property type="evidence" value="ECO:0007669"/>
    <property type="project" value="TreeGrafter"/>
</dbReference>
<dbReference type="Pfam" id="PF11709">
    <property type="entry name" value="Mit_ribos_Mrp51"/>
    <property type="match status" value="1"/>
</dbReference>
<gene>
    <name evidence="2" type="ORF">N0V93_004409</name>
</gene>
<evidence type="ECO:0000313" key="3">
    <source>
        <dbReference type="Proteomes" id="UP001140453"/>
    </source>
</evidence>
<protein>
    <submittedName>
        <fullName evidence="2">Uncharacterized protein</fullName>
    </submittedName>
</protein>
<dbReference type="AlphaFoldDB" id="A0A9W8YSJ1"/>
<evidence type="ECO:0000256" key="1">
    <source>
        <dbReference type="SAM" id="MobiDB-lite"/>
    </source>
</evidence>
<dbReference type="EMBL" id="JAPEVB010000003">
    <property type="protein sequence ID" value="KAJ4390811.1"/>
    <property type="molecule type" value="Genomic_DNA"/>
</dbReference>
<dbReference type="GO" id="GO:0003735">
    <property type="term" value="F:structural constituent of ribosome"/>
    <property type="evidence" value="ECO:0007669"/>
    <property type="project" value="TreeGrafter"/>
</dbReference>
<reference evidence="2" key="1">
    <citation type="submission" date="2022-10" db="EMBL/GenBank/DDBJ databases">
        <title>Tapping the CABI collections for fungal endophytes: first genome assemblies for Collariella, Neodidymelliopsis, Ascochyta clinopodiicola, Didymella pomorum, Didymosphaeria variabile, Neocosmospora piperis and Neocucurbitaria cava.</title>
        <authorList>
            <person name="Hill R."/>
        </authorList>
    </citation>
    <scope>NUCLEOTIDE SEQUENCE</scope>
    <source>
        <strain evidence="2">IMI 355082</strain>
    </source>
</reference>
<feature type="region of interest" description="Disordered" evidence="1">
    <location>
        <begin position="439"/>
        <end position="487"/>
    </location>
</feature>
<dbReference type="OrthoDB" id="3913595at2759"/>
<sequence length="487" mass="55078">MAATGRTLSPGGALLRSSRMFSLPNAIPPPPGDFRSASAYQVDTATQPFPTLQTITTPENFRQRGDWGFKRNFPLRATTGTSTPYLRIKQVDSVEHVTDFNSAADHTLTLEKWQELNVAISLPHVKHERTDARSGRELEELKSVFDDKYDFTAIDEEKIRQAGHRRWKYKGPWLANLAEGEFQTYLKKQVRGRRAEFREFLKVQMAADQTEQARKRAMDQGTDEEVPEVRPEDISDEHILDFLRKSRNHRLDLYNYVSKFLDLAPCEPEEEKITLDYLGDMAPGETRTFDAQNPYAKSGPPITHPSAGLSYLRSDSFLDNHPVYGPQQKHRPVQARVLTVKTDKDTVVGVAGFVSPSPVGKSDFGYTDQHDHKTPGGPKTWVNVVSAQINSTGRTIVHVEPATGTANSEARLIQQEMQGETQLYKARSEETQLKHLEIRGRESSLRGPMESRMLRRRRSVWRDGNSSSYGMSSTLRGSEKSPEGRDF</sequence>
<keyword evidence="3" id="KW-1185">Reference proteome</keyword>